<dbReference type="AlphaFoldDB" id="A0A9P7AQT7"/>
<dbReference type="Proteomes" id="UP000719766">
    <property type="component" value="Unassembled WGS sequence"/>
</dbReference>
<evidence type="ECO:0000313" key="2">
    <source>
        <dbReference type="Proteomes" id="UP000719766"/>
    </source>
</evidence>
<reference evidence="1" key="1">
    <citation type="journal article" date="2020" name="New Phytol.">
        <title>Comparative genomics reveals dynamic genome evolution in host specialist ectomycorrhizal fungi.</title>
        <authorList>
            <person name="Lofgren L.A."/>
            <person name="Nguyen N.H."/>
            <person name="Vilgalys R."/>
            <person name="Ruytinx J."/>
            <person name="Liao H.L."/>
            <person name="Branco S."/>
            <person name="Kuo A."/>
            <person name="LaButti K."/>
            <person name="Lipzen A."/>
            <person name="Andreopoulos W."/>
            <person name="Pangilinan J."/>
            <person name="Riley R."/>
            <person name="Hundley H."/>
            <person name="Na H."/>
            <person name="Barry K."/>
            <person name="Grigoriev I.V."/>
            <person name="Stajich J.E."/>
            <person name="Kennedy P.G."/>
        </authorList>
    </citation>
    <scope>NUCLEOTIDE SEQUENCE</scope>
    <source>
        <strain evidence="1">S12</strain>
    </source>
</reference>
<sequence>MVGDSEAQPLDQDLDVLVEEKSILTLDLRDISTKDLEAPSIKWLLETSTDPEVVLATAKLVPQVEWPLDLDVSDMLHQLSDIFTSCVDVQGNIVPSLEEKASACTTALTHLYYGRVLQAHPRCDNFIVGERGDADVFWEIFRGGICTTDRTVLHTTINLCSPNSLPYAPLVSEACPDSVLERLSHLLPYHFVTGRANTHIEDLAITVISNLLSSPSPPSTQIIANCTLLACVMVRTQVDKKDIIRIDKRCHRLIWWFFSMINKEIM</sequence>
<protein>
    <submittedName>
        <fullName evidence="1">Uncharacterized protein</fullName>
    </submittedName>
</protein>
<dbReference type="RefSeq" id="XP_041159889.1">
    <property type="nucleotide sequence ID" value="XM_041310807.1"/>
</dbReference>
<keyword evidence="2" id="KW-1185">Reference proteome</keyword>
<accession>A0A9P7AQT7</accession>
<proteinExistence type="predicted"/>
<evidence type="ECO:0000313" key="1">
    <source>
        <dbReference type="EMBL" id="KAG1793464.1"/>
    </source>
</evidence>
<dbReference type="OrthoDB" id="2691297at2759"/>
<organism evidence="1 2">
    <name type="scientific">Suillus plorans</name>
    <dbReference type="NCBI Taxonomy" id="116603"/>
    <lineage>
        <taxon>Eukaryota</taxon>
        <taxon>Fungi</taxon>
        <taxon>Dikarya</taxon>
        <taxon>Basidiomycota</taxon>
        <taxon>Agaricomycotina</taxon>
        <taxon>Agaricomycetes</taxon>
        <taxon>Agaricomycetidae</taxon>
        <taxon>Boletales</taxon>
        <taxon>Suillineae</taxon>
        <taxon>Suillaceae</taxon>
        <taxon>Suillus</taxon>
    </lineage>
</organism>
<name>A0A9P7AQT7_9AGAM</name>
<dbReference type="GeneID" id="64604571"/>
<comment type="caution">
    <text evidence="1">The sequence shown here is derived from an EMBL/GenBank/DDBJ whole genome shotgun (WGS) entry which is preliminary data.</text>
</comment>
<dbReference type="EMBL" id="JABBWE010000030">
    <property type="protein sequence ID" value="KAG1793464.1"/>
    <property type="molecule type" value="Genomic_DNA"/>
</dbReference>
<gene>
    <name evidence="1" type="ORF">HD556DRAFT_507673</name>
</gene>